<organism evidence="1 2">
    <name type="scientific">Psophocarpus tetragonolobus</name>
    <name type="common">Winged bean</name>
    <name type="synonym">Dolichos tetragonolobus</name>
    <dbReference type="NCBI Taxonomy" id="3891"/>
    <lineage>
        <taxon>Eukaryota</taxon>
        <taxon>Viridiplantae</taxon>
        <taxon>Streptophyta</taxon>
        <taxon>Embryophyta</taxon>
        <taxon>Tracheophyta</taxon>
        <taxon>Spermatophyta</taxon>
        <taxon>Magnoliopsida</taxon>
        <taxon>eudicotyledons</taxon>
        <taxon>Gunneridae</taxon>
        <taxon>Pentapetalae</taxon>
        <taxon>rosids</taxon>
        <taxon>fabids</taxon>
        <taxon>Fabales</taxon>
        <taxon>Fabaceae</taxon>
        <taxon>Papilionoideae</taxon>
        <taxon>50 kb inversion clade</taxon>
        <taxon>NPAAA clade</taxon>
        <taxon>indigoferoid/millettioid clade</taxon>
        <taxon>Phaseoleae</taxon>
        <taxon>Psophocarpus</taxon>
    </lineage>
</organism>
<evidence type="ECO:0000313" key="1">
    <source>
        <dbReference type="EMBL" id="KAK7389800.1"/>
    </source>
</evidence>
<evidence type="ECO:0000313" key="2">
    <source>
        <dbReference type="Proteomes" id="UP001386955"/>
    </source>
</evidence>
<dbReference type="EMBL" id="JAYMYS010000006">
    <property type="protein sequence ID" value="KAK7389800.1"/>
    <property type="molecule type" value="Genomic_DNA"/>
</dbReference>
<proteinExistence type="predicted"/>
<comment type="caution">
    <text evidence="1">The sequence shown here is derived from an EMBL/GenBank/DDBJ whole genome shotgun (WGS) entry which is preliminary data.</text>
</comment>
<name>A0AAN9S5B1_PSOTE</name>
<gene>
    <name evidence="1" type="ORF">VNO78_25094</name>
</gene>
<sequence length="395" mass="45471">MFIHSFTLATTLSDYLTYSAHSYFGTFPVMFERGQSLSDLMLWRICLDCCSSLAVTMRLDLLLSFPFSILEDSVILPYIFGCNEKKDIMREEEGEQGDGWTMVVSQRSKFGRVGKKTKHSSSQIFRRISASSKGCEGLEKKLDTIWIGTFKLWVNVRRFAPRDRKVTRLKMQRLARLPSKVVVKEEMLKHSEKVGQMVKGQREAKKQKIQPKLACCAKQSPTRKEMATVIVDLKKDNMELLSDLIYGILDWVGIGHMGSINAVFSSTWKMDANQEEEVLNANRNATFFDSQDVHDIATVVHARSDEVMMDYFAVEKPSVLEMREMGLEDQYVRQRDYFKKYLQKAIKARSLGDEVVDRVRHEEWGLGEERVAKEEDFVEVEVEYQSNLCEGKGGR</sequence>
<reference evidence="1 2" key="1">
    <citation type="submission" date="2024-01" db="EMBL/GenBank/DDBJ databases">
        <title>The genomes of 5 underutilized Papilionoideae crops provide insights into root nodulation and disease resistanc.</title>
        <authorList>
            <person name="Jiang F."/>
        </authorList>
    </citation>
    <scope>NUCLEOTIDE SEQUENCE [LARGE SCALE GENOMIC DNA]</scope>
    <source>
        <strain evidence="1">DUOXIRENSHENG_FW03</strain>
        <tissue evidence="1">Leaves</tissue>
    </source>
</reference>
<accession>A0AAN9S5B1</accession>
<dbReference type="Proteomes" id="UP001386955">
    <property type="component" value="Unassembled WGS sequence"/>
</dbReference>
<protein>
    <submittedName>
        <fullName evidence="1">Uncharacterized protein</fullName>
    </submittedName>
</protein>
<dbReference type="AlphaFoldDB" id="A0AAN9S5B1"/>
<keyword evidence="2" id="KW-1185">Reference proteome</keyword>